<gene>
    <name evidence="1" type="ORF">SUGI_1498510</name>
</gene>
<reference evidence="1" key="1">
    <citation type="submission" date="2022-12" db="EMBL/GenBank/DDBJ databases">
        <title>Chromosome-Level Genome Assembly of Japanese Cedar (Cryptomeriajaponica D. Don).</title>
        <authorList>
            <person name="Fujino T."/>
            <person name="Yamaguchi K."/>
            <person name="Yokoyama T."/>
            <person name="Hamanaka T."/>
            <person name="Harazono Y."/>
            <person name="Kamada H."/>
            <person name="Kobayashi W."/>
            <person name="Ujino-Ihara T."/>
            <person name="Uchiyama K."/>
            <person name="Matsumoto A."/>
            <person name="Izuno A."/>
            <person name="Tsumura Y."/>
            <person name="Toyoda A."/>
            <person name="Shigenobu S."/>
            <person name="Moriguchi Y."/>
            <person name="Ueno S."/>
            <person name="Kasahara M."/>
        </authorList>
    </citation>
    <scope>NUCLEOTIDE SEQUENCE</scope>
</reference>
<protein>
    <submittedName>
        <fullName evidence="1">Uncharacterized protein</fullName>
    </submittedName>
</protein>
<dbReference type="AlphaFoldDB" id="A0AAD3NT60"/>
<organism evidence="1 2">
    <name type="scientific">Cryptomeria japonica</name>
    <name type="common">Japanese cedar</name>
    <name type="synonym">Cupressus japonica</name>
    <dbReference type="NCBI Taxonomy" id="3369"/>
    <lineage>
        <taxon>Eukaryota</taxon>
        <taxon>Viridiplantae</taxon>
        <taxon>Streptophyta</taxon>
        <taxon>Embryophyta</taxon>
        <taxon>Tracheophyta</taxon>
        <taxon>Spermatophyta</taxon>
        <taxon>Pinopsida</taxon>
        <taxon>Pinidae</taxon>
        <taxon>Conifers II</taxon>
        <taxon>Cupressales</taxon>
        <taxon>Cupressaceae</taxon>
        <taxon>Cryptomeria</taxon>
    </lineage>
</organism>
<proteinExistence type="predicted"/>
<dbReference type="Proteomes" id="UP001234787">
    <property type="component" value="Unassembled WGS sequence"/>
</dbReference>
<name>A0AAD3NT60_CRYJA</name>
<comment type="caution">
    <text evidence="1">The sequence shown here is derived from an EMBL/GenBank/DDBJ whole genome shotgun (WGS) entry which is preliminary data.</text>
</comment>
<evidence type="ECO:0000313" key="2">
    <source>
        <dbReference type="Proteomes" id="UP001234787"/>
    </source>
</evidence>
<evidence type="ECO:0000313" key="1">
    <source>
        <dbReference type="EMBL" id="GLJ59241.1"/>
    </source>
</evidence>
<accession>A0AAD3NT60</accession>
<dbReference type="EMBL" id="BSEH01000765">
    <property type="protein sequence ID" value="GLJ59241.1"/>
    <property type="molecule type" value="Genomic_DNA"/>
</dbReference>
<sequence>MEIDFSFLHPHMDRRGRRNGWVGLWGPELEKENMVLLDSWGSRHGTKGMEFSELEMGHRTKGQHLGLRLRIEGWGSPYTIVAVECLLISCRVGLPSNCRCGWEAIDWGGARVALYSIVDGAD</sequence>
<keyword evidence="2" id="KW-1185">Reference proteome</keyword>